<comment type="caution">
    <text evidence="1">The sequence shown here is derived from an EMBL/GenBank/DDBJ whole genome shotgun (WGS) entry which is preliminary data.</text>
</comment>
<dbReference type="EMBL" id="CAJGYO010000004">
    <property type="protein sequence ID" value="CAD6224833.1"/>
    <property type="molecule type" value="Genomic_DNA"/>
</dbReference>
<accession>A0A811NCD0</accession>
<sequence length="79" mass="8207">MQRYACLFLFSDHTGPGMYMRGLDRFVASSSSSVAARADATTGLVGACMAHQDEETATATALGGVGSGSLPGAKRKMLY</sequence>
<proteinExistence type="predicted"/>
<evidence type="ECO:0000313" key="1">
    <source>
        <dbReference type="EMBL" id="CAD6224833.1"/>
    </source>
</evidence>
<name>A0A811NCD0_9POAL</name>
<dbReference type="Proteomes" id="UP000604825">
    <property type="component" value="Unassembled WGS sequence"/>
</dbReference>
<protein>
    <submittedName>
        <fullName evidence="1">Uncharacterized protein</fullName>
    </submittedName>
</protein>
<gene>
    <name evidence="1" type="ORF">NCGR_LOCUS17005</name>
</gene>
<evidence type="ECO:0000313" key="2">
    <source>
        <dbReference type="Proteomes" id="UP000604825"/>
    </source>
</evidence>
<organism evidence="1 2">
    <name type="scientific">Miscanthus lutarioriparius</name>
    <dbReference type="NCBI Taxonomy" id="422564"/>
    <lineage>
        <taxon>Eukaryota</taxon>
        <taxon>Viridiplantae</taxon>
        <taxon>Streptophyta</taxon>
        <taxon>Embryophyta</taxon>
        <taxon>Tracheophyta</taxon>
        <taxon>Spermatophyta</taxon>
        <taxon>Magnoliopsida</taxon>
        <taxon>Liliopsida</taxon>
        <taxon>Poales</taxon>
        <taxon>Poaceae</taxon>
        <taxon>PACMAD clade</taxon>
        <taxon>Panicoideae</taxon>
        <taxon>Andropogonodae</taxon>
        <taxon>Andropogoneae</taxon>
        <taxon>Saccharinae</taxon>
        <taxon>Miscanthus</taxon>
    </lineage>
</organism>
<dbReference type="AlphaFoldDB" id="A0A811NCD0"/>
<reference evidence="1" key="1">
    <citation type="submission" date="2020-10" db="EMBL/GenBank/DDBJ databases">
        <authorList>
            <person name="Han B."/>
            <person name="Lu T."/>
            <person name="Zhao Q."/>
            <person name="Huang X."/>
            <person name="Zhao Y."/>
        </authorList>
    </citation>
    <scope>NUCLEOTIDE SEQUENCE</scope>
</reference>
<keyword evidence="2" id="KW-1185">Reference proteome</keyword>